<reference evidence="1" key="1">
    <citation type="submission" date="2013-12" db="EMBL/GenBank/DDBJ databases">
        <authorList>
            <person name="Linke B."/>
        </authorList>
    </citation>
    <scope>NUCLEOTIDE SEQUENCE [LARGE SCALE GENOMIC DNA]</scope>
    <source>
        <strain evidence="1">CRIB-18</strain>
    </source>
</reference>
<dbReference type="OrthoDB" id="6400696at2"/>
<keyword evidence="2" id="KW-1185">Reference proteome</keyword>
<proteinExistence type="predicted"/>
<gene>
    <name evidence="1" type="ORF">CSEC_1711</name>
</gene>
<evidence type="ECO:0000313" key="2">
    <source>
        <dbReference type="Proteomes" id="UP000031552"/>
    </source>
</evidence>
<dbReference type="AlphaFoldDB" id="A0A090D2M9"/>
<dbReference type="RefSeq" id="WP_041018049.1">
    <property type="nucleotide sequence ID" value="NZ_CCEJ010000008.1"/>
</dbReference>
<sequence length="230" mass="25893">MKIKKFIVAFVFLFVLTLSFKVSGDEVQTLKVETKVQPSDEKVIPVEPLPAVNEVVPAPKKEVFQEDLSKDEAGSKDVLKGKNVKYCLSYNKDKWEILENKINPNAEFLLKLKGKDAFGLIIPETTPVQLQHMPEVIKFNAEKAGMKDAAIVKQEMKNINGNDVLFIEWEGTFEPINAKIVYLGLVYSGEKGTVQVYTYTTKELADQLKKDMEEFVKGFCLINEEAPAVS</sequence>
<dbReference type="STRING" id="1437425.CSEC_1711"/>
<accession>A0A090D2M9</accession>
<protein>
    <submittedName>
        <fullName evidence="1">Conserved putative secreted protein</fullName>
    </submittedName>
</protein>
<name>A0A090D2M9_9BACT</name>
<dbReference type="Proteomes" id="UP000031552">
    <property type="component" value="Unassembled WGS sequence"/>
</dbReference>
<dbReference type="EMBL" id="CCEJ010000008">
    <property type="protein sequence ID" value="CDR34523.1"/>
    <property type="molecule type" value="Genomic_DNA"/>
</dbReference>
<evidence type="ECO:0000313" key="1">
    <source>
        <dbReference type="EMBL" id="CDR34523.1"/>
    </source>
</evidence>
<comment type="caution">
    <text evidence="1">The sequence shown here is derived from an EMBL/GenBank/DDBJ whole genome shotgun (WGS) entry which is preliminary data.</text>
</comment>
<organism evidence="1 2">
    <name type="scientific">Candidatus Criblamydia sequanensis CRIB-18</name>
    <dbReference type="NCBI Taxonomy" id="1437425"/>
    <lineage>
        <taxon>Bacteria</taxon>
        <taxon>Pseudomonadati</taxon>
        <taxon>Chlamydiota</taxon>
        <taxon>Chlamydiia</taxon>
        <taxon>Parachlamydiales</taxon>
        <taxon>Candidatus Criblamydiaceae</taxon>
        <taxon>Candidatus Criblamydia</taxon>
    </lineage>
</organism>
<reference evidence="1" key="2">
    <citation type="submission" date="2014-09" db="EMBL/GenBank/DDBJ databases">
        <title>Criblamydia sequanensis harbors a mega-plasmid encoding arsenite resistance.</title>
        <authorList>
            <person name="Bertelli C."/>
            <person name="Goesmann A."/>
            <person name="Greub G."/>
        </authorList>
    </citation>
    <scope>NUCLEOTIDE SEQUENCE [LARGE SCALE GENOMIC DNA]</scope>
    <source>
        <strain evidence="1">CRIB-18</strain>
    </source>
</reference>